<dbReference type="Pfam" id="PF01569">
    <property type="entry name" value="PAP2"/>
    <property type="match status" value="1"/>
</dbReference>
<gene>
    <name evidence="3" type="ORF">VV61_08720</name>
</gene>
<feature type="transmembrane region" description="Helical" evidence="1">
    <location>
        <begin position="166"/>
        <end position="186"/>
    </location>
</feature>
<evidence type="ECO:0000259" key="2">
    <source>
        <dbReference type="SMART" id="SM00014"/>
    </source>
</evidence>
<feature type="transmembrane region" description="Helical" evidence="1">
    <location>
        <begin position="65"/>
        <end position="91"/>
    </location>
</feature>
<dbReference type="SUPFAM" id="SSF48317">
    <property type="entry name" value="Acid phosphatase/Vanadium-dependent haloperoxidase"/>
    <property type="match status" value="1"/>
</dbReference>
<accession>A0AAJ0JNL9</accession>
<dbReference type="PANTHER" id="PTHR14969:SF13">
    <property type="entry name" value="AT30094P"/>
    <property type="match status" value="1"/>
</dbReference>
<dbReference type="AlphaFoldDB" id="A0AAJ0JNL9"/>
<dbReference type="InterPro" id="IPR000326">
    <property type="entry name" value="PAP2/HPO"/>
</dbReference>
<dbReference type="Proteomes" id="UP000033530">
    <property type="component" value="Unassembled WGS sequence"/>
</dbReference>
<feature type="transmembrane region" description="Helical" evidence="1">
    <location>
        <begin position="98"/>
        <end position="119"/>
    </location>
</feature>
<keyword evidence="1" id="KW-0812">Transmembrane</keyword>
<dbReference type="EMBL" id="LAIU01000005">
    <property type="protein sequence ID" value="KKB25144.1"/>
    <property type="molecule type" value="Genomic_DNA"/>
</dbReference>
<keyword evidence="1" id="KW-0472">Membrane</keyword>
<feature type="domain" description="Phosphatidic acid phosphatase type 2/haloperoxidase" evidence="2">
    <location>
        <begin position="97"/>
        <end position="209"/>
    </location>
</feature>
<feature type="transmembrane region" description="Helical" evidence="1">
    <location>
        <begin position="139"/>
        <end position="159"/>
    </location>
</feature>
<proteinExistence type="predicted"/>
<sequence length="234" mass="26422">MNKDTNKSIEKTAMLICGAIFLVTMIGAFWHLSLFHMMDKGTFNWFDHMFEEPKMNFNGGLFNDFMTLVSTYGDVVTFVIMTVVVAVALLIKRYYLMGLWLLATVGLGGILGIIFKDLIHRARPYDHLLADTGFSFPSGHSLSSTLIVIILFTVFIPNIRNKAVKVIVTLLIFVLWISILFSRMYFHAHFLTDVVGGVSLGITWVMASILIFRACTPMLSKLPLLRKGKIFNVK</sequence>
<dbReference type="GeneID" id="93795206"/>
<keyword evidence="1" id="KW-1133">Transmembrane helix</keyword>
<dbReference type="InterPro" id="IPR036938">
    <property type="entry name" value="PAP2/HPO_sf"/>
</dbReference>
<evidence type="ECO:0000256" key="1">
    <source>
        <dbReference type="SAM" id="Phobius"/>
    </source>
</evidence>
<evidence type="ECO:0000313" key="4">
    <source>
        <dbReference type="Proteomes" id="UP000033530"/>
    </source>
</evidence>
<dbReference type="CDD" id="cd03392">
    <property type="entry name" value="PAP2_like_2"/>
    <property type="match status" value="1"/>
</dbReference>
<organism evidence="3 4">
    <name type="scientific">Staphylococcus carnosus</name>
    <dbReference type="NCBI Taxonomy" id="1281"/>
    <lineage>
        <taxon>Bacteria</taxon>
        <taxon>Bacillati</taxon>
        <taxon>Bacillota</taxon>
        <taxon>Bacilli</taxon>
        <taxon>Bacillales</taxon>
        <taxon>Staphylococcaceae</taxon>
        <taxon>Staphylococcus</taxon>
    </lineage>
</organism>
<dbReference type="PANTHER" id="PTHR14969">
    <property type="entry name" value="SPHINGOSINE-1-PHOSPHATE PHOSPHOHYDROLASE"/>
    <property type="match status" value="1"/>
</dbReference>
<dbReference type="RefSeq" id="WP_012664305.1">
    <property type="nucleotide sequence ID" value="NZ_BKAO01000001.1"/>
</dbReference>
<feature type="transmembrane region" description="Helical" evidence="1">
    <location>
        <begin position="198"/>
        <end position="219"/>
    </location>
</feature>
<dbReference type="Gene3D" id="1.20.144.10">
    <property type="entry name" value="Phosphatidic acid phosphatase type 2/haloperoxidase"/>
    <property type="match status" value="2"/>
</dbReference>
<name>A0AAJ0JNL9_STACA</name>
<evidence type="ECO:0000313" key="3">
    <source>
        <dbReference type="EMBL" id="KKB25144.1"/>
    </source>
</evidence>
<protein>
    <submittedName>
        <fullName evidence="3">PA-phosphatase</fullName>
    </submittedName>
</protein>
<feature type="transmembrane region" description="Helical" evidence="1">
    <location>
        <begin position="12"/>
        <end position="32"/>
    </location>
</feature>
<reference evidence="3 4" key="1">
    <citation type="submission" date="2015-03" db="EMBL/GenBank/DDBJ databases">
        <title>Draft Genome Sequence of S. carnosus subsp. utilis LTH 7013, Isolated from South Tirolean Ham.</title>
        <authorList>
            <person name="Mueller A."/>
            <person name="Huptas C."/>
            <person name="Wenning M."/>
            <person name="Weiss A."/>
            <person name="Schmidt H."/>
        </authorList>
    </citation>
    <scope>NUCLEOTIDE SEQUENCE [LARGE SCALE GENOMIC DNA]</scope>
    <source>
        <strain evidence="3 4">LTH7013</strain>
    </source>
</reference>
<comment type="caution">
    <text evidence="3">The sequence shown here is derived from an EMBL/GenBank/DDBJ whole genome shotgun (WGS) entry which is preliminary data.</text>
</comment>
<dbReference type="SMART" id="SM00014">
    <property type="entry name" value="acidPPc"/>
    <property type="match status" value="1"/>
</dbReference>